<feature type="compositionally biased region" description="Polar residues" evidence="1">
    <location>
        <begin position="147"/>
        <end position="156"/>
    </location>
</feature>
<sequence>MKIGPSLIGSIVGAVVGVAAQIGVESTTGHEAMWFAIVIGVLTGLGARALAGDGLQRASYLRAGVVAIVAFVAILGGSYAATEISRRKSLDDYASASSQVSKPAATASTEPEGPAEPSDEPTAEEPTEESSEPEVVEPADSEPASDTPATSESTDNSPEPVTEEPQQPSEETAETPEPTSSERSHTGSPLSIEDIDGVDVVNFPQQVSTWRVLFVGLGVFLAYELARGGSNRQHG</sequence>
<feature type="compositionally biased region" description="Low complexity" evidence="1">
    <location>
        <begin position="157"/>
        <end position="179"/>
    </location>
</feature>
<evidence type="ECO:0000313" key="4">
    <source>
        <dbReference type="Proteomes" id="UP000315750"/>
    </source>
</evidence>
<name>A0A518ALL9_9BACT</name>
<keyword evidence="2" id="KW-1133">Transmembrane helix</keyword>
<dbReference type="AlphaFoldDB" id="A0A518ALL9"/>
<feature type="transmembrane region" description="Helical" evidence="2">
    <location>
        <begin position="63"/>
        <end position="81"/>
    </location>
</feature>
<dbReference type="RefSeq" id="WP_145246472.1">
    <property type="nucleotide sequence ID" value="NZ_CP036278.1"/>
</dbReference>
<evidence type="ECO:0000313" key="3">
    <source>
        <dbReference type="EMBL" id="QDU55635.1"/>
    </source>
</evidence>
<protein>
    <submittedName>
        <fullName evidence="3">Uncharacterized protein</fullName>
    </submittedName>
</protein>
<feature type="compositionally biased region" description="Polar residues" evidence="1">
    <location>
        <begin position="95"/>
        <end position="109"/>
    </location>
</feature>
<keyword evidence="2" id="KW-0812">Transmembrane</keyword>
<feature type="compositionally biased region" description="Acidic residues" evidence="1">
    <location>
        <begin position="117"/>
        <end position="140"/>
    </location>
</feature>
<dbReference type="KEGG" id="amuc:Pan181_18280"/>
<feature type="region of interest" description="Disordered" evidence="1">
    <location>
        <begin position="95"/>
        <end position="192"/>
    </location>
</feature>
<organism evidence="3 4">
    <name type="scientific">Aeoliella mucimassa</name>
    <dbReference type="NCBI Taxonomy" id="2527972"/>
    <lineage>
        <taxon>Bacteria</taxon>
        <taxon>Pseudomonadati</taxon>
        <taxon>Planctomycetota</taxon>
        <taxon>Planctomycetia</taxon>
        <taxon>Pirellulales</taxon>
        <taxon>Lacipirellulaceae</taxon>
        <taxon>Aeoliella</taxon>
    </lineage>
</organism>
<evidence type="ECO:0000256" key="2">
    <source>
        <dbReference type="SAM" id="Phobius"/>
    </source>
</evidence>
<keyword evidence="2" id="KW-0472">Membrane</keyword>
<feature type="transmembrane region" description="Helical" evidence="2">
    <location>
        <begin position="7"/>
        <end position="26"/>
    </location>
</feature>
<evidence type="ECO:0000256" key="1">
    <source>
        <dbReference type="SAM" id="MobiDB-lite"/>
    </source>
</evidence>
<dbReference type="EMBL" id="CP036278">
    <property type="protein sequence ID" value="QDU55635.1"/>
    <property type="molecule type" value="Genomic_DNA"/>
</dbReference>
<keyword evidence="4" id="KW-1185">Reference proteome</keyword>
<accession>A0A518ALL9</accession>
<gene>
    <name evidence="3" type="ORF">Pan181_18280</name>
</gene>
<proteinExistence type="predicted"/>
<dbReference type="Proteomes" id="UP000315750">
    <property type="component" value="Chromosome"/>
</dbReference>
<reference evidence="3 4" key="1">
    <citation type="submission" date="2019-02" db="EMBL/GenBank/DDBJ databases">
        <title>Deep-cultivation of Planctomycetes and their phenomic and genomic characterization uncovers novel biology.</title>
        <authorList>
            <person name="Wiegand S."/>
            <person name="Jogler M."/>
            <person name="Boedeker C."/>
            <person name="Pinto D."/>
            <person name="Vollmers J."/>
            <person name="Rivas-Marin E."/>
            <person name="Kohn T."/>
            <person name="Peeters S.H."/>
            <person name="Heuer A."/>
            <person name="Rast P."/>
            <person name="Oberbeckmann S."/>
            <person name="Bunk B."/>
            <person name="Jeske O."/>
            <person name="Meyerdierks A."/>
            <person name="Storesund J.E."/>
            <person name="Kallscheuer N."/>
            <person name="Luecker S."/>
            <person name="Lage O.M."/>
            <person name="Pohl T."/>
            <person name="Merkel B.J."/>
            <person name="Hornburger P."/>
            <person name="Mueller R.-W."/>
            <person name="Bruemmer F."/>
            <person name="Labrenz M."/>
            <person name="Spormann A.M."/>
            <person name="Op den Camp H."/>
            <person name="Overmann J."/>
            <person name="Amann R."/>
            <person name="Jetten M.S.M."/>
            <person name="Mascher T."/>
            <person name="Medema M.H."/>
            <person name="Devos D.P."/>
            <person name="Kaster A.-K."/>
            <person name="Ovreas L."/>
            <person name="Rohde M."/>
            <person name="Galperin M.Y."/>
            <person name="Jogler C."/>
        </authorList>
    </citation>
    <scope>NUCLEOTIDE SEQUENCE [LARGE SCALE GENOMIC DNA]</scope>
    <source>
        <strain evidence="3 4">Pan181</strain>
    </source>
</reference>
<feature type="transmembrane region" description="Helical" evidence="2">
    <location>
        <begin position="32"/>
        <end position="51"/>
    </location>
</feature>